<feature type="chain" id="PRO_5039236260" evidence="1">
    <location>
        <begin position="32"/>
        <end position="426"/>
    </location>
</feature>
<evidence type="ECO:0000256" key="1">
    <source>
        <dbReference type="SAM" id="SignalP"/>
    </source>
</evidence>
<accession>A0A9D7E4S3</accession>
<evidence type="ECO:0000313" key="4">
    <source>
        <dbReference type="Proteomes" id="UP000807785"/>
    </source>
</evidence>
<dbReference type="GO" id="GO:0016788">
    <property type="term" value="F:hydrolase activity, acting on ester bonds"/>
    <property type="evidence" value="ECO:0007669"/>
    <property type="project" value="UniProtKB-ARBA"/>
</dbReference>
<dbReference type="SUPFAM" id="SSF52266">
    <property type="entry name" value="SGNH hydrolase"/>
    <property type="match status" value="1"/>
</dbReference>
<evidence type="ECO:0000259" key="2">
    <source>
        <dbReference type="Pfam" id="PF13472"/>
    </source>
</evidence>
<dbReference type="PANTHER" id="PTHR43784">
    <property type="entry name" value="GDSL-LIKE LIPASE/ACYLHYDROLASE, PUTATIVE (AFU_ORTHOLOGUE AFUA_2G00820)-RELATED"/>
    <property type="match status" value="1"/>
</dbReference>
<dbReference type="InterPro" id="IPR036514">
    <property type="entry name" value="SGNH_hydro_sf"/>
</dbReference>
<dbReference type="InterPro" id="IPR053140">
    <property type="entry name" value="GDSL_Rv0518-like"/>
</dbReference>
<feature type="domain" description="SGNH hydrolase-type esterase" evidence="2">
    <location>
        <begin position="214"/>
        <end position="409"/>
    </location>
</feature>
<dbReference type="InterPro" id="IPR013830">
    <property type="entry name" value="SGNH_hydro"/>
</dbReference>
<keyword evidence="1" id="KW-0732">Signal</keyword>
<sequence length="426" mass="45512">MPSNLQRRAFLVAAAAFIGATVVSVAPDAQARDRNDQRYWTGTWTASPQAPEPPAILPTPAQFDNQTIRQIVHTSIGGNVVRVRLSNEYGDSPLVIGEVHVALQDSEANIVPRSDRALTFSGHSSITIPAGAPALSDPIAFEVPALGNLAISVHLPNATPVQTFHSLGLQTTYISGAGNFTGDINFPTASTTTSWFFLSGVTVATSKEKAAIVAIGDSITDGFASTVDANRRWPNLLAERLQARRGPNYLAVLDQGISGNRTLHDFIGPNALARFDRDVLNAPGVKYVILLEGINNIGIPGAFGLPQEQVSADEIIAGHRQLIARAHEKRLKIFGCTLTPFEGTAFPGYFTAEGEAKRQAVNAWIRSGREFDGVIDFDKATRDPGHPTRLLADYDSGDHLHPNDAGYAAMAAAVDLSLFRGGGDDD</sequence>
<dbReference type="CDD" id="cd01830">
    <property type="entry name" value="XynE_like"/>
    <property type="match status" value="1"/>
</dbReference>
<dbReference type="InterPro" id="IPR006311">
    <property type="entry name" value="TAT_signal"/>
</dbReference>
<dbReference type="PANTHER" id="PTHR43784:SF2">
    <property type="entry name" value="GDSL-LIKE LIPASE_ACYLHYDROLASE, PUTATIVE (AFU_ORTHOLOGUE AFUA_2G00820)-RELATED"/>
    <property type="match status" value="1"/>
</dbReference>
<proteinExistence type="predicted"/>
<dbReference type="AlphaFoldDB" id="A0A9D7E4S3"/>
<keyword evidence="3" id="KW-0378">Hydrolase</keyword>
<dbReference type="EMBL" id="JADJEV010000003">
    <property type="protein sequence ID" value="MBK6973797.1"/>
    <property type="molecule type" value="Genomic_DNA"/>
</dbReference>
<comment type="caution">
    <text evidence="3">The sequence shown here is derived from an EMBL/GenBank/DDBJ whole genome shotgun (WGS) entry which is preliminary data.</text>
</comment>
<dbReference type="Pfam" id="PF13472">
    <property type="entry name" value="Lipase_GDSL_2"/>
    <property type="match status" value="1"/>
</dbReference>
<dbReference type="Gene3D" id="3.40.50.1110">
    <property type="entry name" value="SGNH hydrolase"/>
    <property type="match status" value="1"/>
</dbReference>
<dbReference type="PROSITE" id="PS51318">
    <property type="entry name" value="TAT"/>
    <property type="match status" value="1"/>
</dbReference>
<organism evidence="3 4">
    <name type="scientific">Candidatus Methylophosphatis roskildensis</name>
    <dbReference type="NCBI Taxonomy" id="2899263"/>
    <lineage>
        <taxon>Bacteria</taxon>
        <taxon>Pseudomonadati</taxon>
        <taxon>Pseudomonadota</taxon>
        <taxon>Betaproteobacteria</taxon>
        <taxon>Nitrosomonadales</taxon>
        <taxon>Sterolibacteriaceae</taxon>
        <taxon>Candidatus Methylophosphatis</taxon>
    </lineage>
</organism>
<protein>
    <submittedName>
        <fullName evidence="3">SGNH/GDSL hydrolase family protein</fullName>
    </submittedName>
</protein>
<name>A0A9D7E4S3_9PROT</name>
<gene>
    <name evidence="3" type="ORF">IPH26_12910</name>
</gene>
<reference evidence="3" key="1">
    <citation type="submission" date="2020-10" db="EMBL/GenBank/DDBJ databases">
        <title>Connecting structure to function with the recovery of over 1000 high-quality activated sludge metagenome-assembled genomes encoding full-length rRNA genes using long-read sequencing.</title>
        <authorList>
            <person name="Singleton C.M."/>
            <person name="Petriglieri F."/>
            <person name="Kristensen J.M."/>
            <person name="Kirkegaard R.H."/>
            <person name="Michaelsen T.Y."/>
            <person name="Andersen M.H."/>
            <person name="Karst S.M."/>
            <person name="Dueholm M.S."/>
            <person name="Nielsen P.H."/>
            <person name="Albertsen M."/>
        </authorList>
    </citation>
    <scope>NUCLEOTIDE SEQUENCE</scope>
    <source>
        <strain evidence="3">Bjer_18-Q3-R1-45_BAT3C.347</strain>
    </source>
</reference>
<feature type="signal peptide" evidence="1">
    <location>
        <begin position="1"/>
        <end position="31"/>
    </location>
</feature>
<dbReference type="Proteomes" id="UP000807785">
    <property type="component" value="Unassembled WGS sequence"/>
</dbReference>
<evidence type="ECO:0000313" key="3">
    <source>
        <dbReference type="EMBL" id="MBK6973797.1"/>
    </source>
</evidence>